<feature type="transmembrane region" description="Helical" evidence="1">
    <location>
        <begin position="12"/>
        <end position="32"/>
    </location>
</feature>
<accession>A0A4R6JAV7</accession>
<keyword evidence="1" id="KW-0472">Membrane</keyword>
<dbReference type="InterPro" id="IPR000160">
    <property type="entry name" value="GGDEF_dom"/>
</dbReference>
<dbReference type="InterPro" id="IPR043128">
    <property type="entry name" value="Rev_trsase/Diguanyl_cyclase"/>
</dbReference>
<sequence>MGVLTRRVPVARVGPALLCAAVLGALILFAAIRVDAPLLWGGLSLLTGGISVIALSRLALVRRESDRRAVTDGLTGLADRARFRETSRRALAGGERSGRLSAVLVLNLNGFKQVNDTLGDDGGDLVLVAFAQAMRASVPPWGVPCRLGGDEFAVVLPDLDFPEQAYDVAGAVTSVLSPVVVDGRLVPLAASIGIAVSGPGELTHDLLVHRADVAMRRAKRLGPQTRWAVWQESFEQDTPAAA</sequence>
<dbReference type="NCBIfam" id="TIGR00254">
    <property type="entry name" value="GGDEF"/>
    <property type="match status" value="1"/>
</dbReference>
<keyword evidence="1" id="KW-1133">Transmembrane helix</keyword>
<evidence type="ECO:0000259" key="2">
    <source>
        <dbReference type="PROSITE" id="PS50887"/>
    </source>
</evidence>
<feature type="transmembrane region" description="Helical" evidence="1">
    <location>
        <begin position="38"/>
        <end position="60"/>
    </location>
</feature>
<protein>
    <submittedName>
        <fullName evidence="3">Diguanylate cyclase (GGDEF)-like protein</fullName>
    </submittedName>
</protein>
<proteinExistence type="predicted"/>
<dbReference type="PROSITE" id="PS50887">
    <property type="entry name" value="GGDEF"/>
    <property type="match status" value="1"/>
</dbReference>
<dbReference type="CDD" id="cd01949">
    <property type="entry name" value="GGDEF"/>
    <property type="match status" value="1"/>
</dbReference>
<feature type="domain" description="GGDEF" evidence="2">
    <location>
        <begin position="99"/>
        <end position="232"/>
    </location>
</feature>
<name>A0A4R6JAV7_9ACTN</name>
<dbReference type="EMBL" id="SNWR01000002">
    <property type="protein sequence ID" value="TDO31586.1"/>
    <property type="molecule type" value="Genomic_DNA"/>
</dbReference>
<dbReference type="AlphaFoldDB" id="A0A4R6JAV7"/>
<keyword evidence="1" id="KW-0812">Transmembrane</keyword>
<gene>
    <name evidence="3" type="ORF">C8E87_7012</name>
</gene>
<dbReference type="PANTHER" id="PTHR46663:SF4">
    <property type="entry name" value="DIGUANYLATE CYCLASE DGCT-RELATED"/>
    <property type="match status" value="1"/>
</dbReference>
<comment type="caution">
    <text evidence="3">The sequence shown here is derived from an EMBL/GenBank/DDBJ whole genome shotgun (WGS) entry which is preliminary data.</text>
</comment>
<dbReference type="SMART" id="SM00267">
    <property type="entry name" value="GGDEF"/>
    <property type="match status" value="1"/>
</dbReference>
<organism evidence="3 4">
    <name type="scientific">Paractinoplanes brasiliensis</name>
    <dbReference type="NCBI Taxonomy" id="52695"/>
    <lineage>
        <taxon>Bacteria</taxon>
        <taxon>Bacillati</taxon>
        <taxon>Actinomycetota</taxon>
        <taxon>Actinomycetes</taxon>
        <taxon>Micromonosporales</taxon>
        <taxon>Micromonosporaceae</taxon>
        <taxon>Paractinoplanes</taxon>
    </lineage>
</organism>
<dbReference type="InterPro" id="IPR052163">
    <property type="entry name" value="DGC-Regulatory_Protein"/>
</dbReference>
<dbReference type="Gene3D" id="3.30.70.270">
    <property type="match status" value="1"/>
</dbReference>
<keyword evidence="4" id="KW-1185">Reference proteome</keyword>
<dbReference type="Proteomes" id="UP000294901">
    <property type="component" value="Unassembled WGS sequence"/>
</dbReference>
<evidence type="ECO:0000313" key="4">
    <source>
        <dbReference type="Proteomes" id="UP000294901"/>
    </source>
</evidence>
<dbReference type="SUPFAM" id="SSF55073">
    <property type="entry name" value="Nucleotide cyclase"/>
    <property type="match status" value="1"/>
</dbReference>
<evidence type="ECO:0000313" key="3">
    <source>
        <dbReference type="EMBL" id="TDO31586.1"/>
    </source>
</evidence>
<evidence type="ECO:0000256" key="1">
    <source>
        <dbReference type="SAM" id="Phobius"/>
    </source>
</evidence>
<dbReference type="PANTHER" id="PTHR46663">
    <property type="entry name" value="DIGUANYLATE CYCLASE DGCT-RELATED"/>
    <property type="match status" value="1"/>
</dbReference>
<dbReference type="InterPro" id="IPR029787">
    <property type="entry name" value="Nucleotide_cyclase"/>
</dbReference>
<reference evidence="3 4" key="1">
    <citation type="submission" date="2019-03" db="EMBL/GenBank/DDBJ databases">
        <title>Sequencing the genomes of 1000 actinobacteria strains.</title>
        <authorList>
            <person name="Klenk H.-P."/>
        </authorList>
    </citation>
    <scope>NUCLEOTIDE SEQUENCE [LARGE SCALE GENOMIC DNA]</scope>
    <source>
        <strain evidence="3 4">DSM 43805</strain>
    </source>
</reference>
<dbReference type="Pfam" id="PF00990">
    <property type="entry name" value="GGDEF"/>
    <property type="match status" value="1"/>
</dbReference>